<organism evidence="10 11">
    <name type="scientific">Candidatus Shapirobacteria bacterium CG_4_8_14_3_um_filter_39_11</name>
    <dbReference type="NCBI Taxonomy" id="1974875"/>
    <lineage>
        <taxon>Bacteria</taxon>
        <taxon>Candidatus Shapironibacteriota</taxon>
    </lineage>
</organism>
<evidence type="ECO:0000256" key="3">
    <source>
        <dbReference type="ARBA" id="ARBA00022749"/>
    </source>
</evidence>
<comment type="caution">
    <text evidence="10">The sequence shown here is derived from an EMBL/GenBank/DDBJ whole genome shotgun (WGS) entry which is preliminary data.</text>
</comment>
<evidence type="ECO:0000256" key="8">
    <source>
        <dbReference type="ARBA" id="ARBA00048028"/>
    </source>
</evidence>
<keyword evidence="3" id="KW-0332">GMP biosynthesis</keyword>
<name>A0A2M8GH80_9BACT</name>
<evidence type="ECO:0000256" key="5">
    <source>
        <dbReference type="ARBA" id="ARBA00022958"/>
    </source>
</evidence>
<dbReference type="Gene3D" id="3.20.20.70">
    <property type="entry name" value="Aldolase class I"/>
    <property type="match status" value="2"/>
</dbReference>
<dbReference type="GO" id="GO:0005737">
    <property type="term" value="C:cytoplasm"/>
    <property type="evidence" value="ECO:0007669"/>
    <property type="project" value="TreeGrafter"/>
</dbReference>
<keyword evidence="5" id="KW-0630">Potassium</keyword>
<dbReference type="InterPro" id="IPR013785">
    <property type="entry name" value="Aldolase_TIM"/>
</dbReference>
<keyword evidence="7" id="KW-0520">NAD</keyword>
<evidence type="ECO:0000256" key="4">
    <source>
        <dbReference type="ARBA" id="ARBA00022755"/>
    </source>
</evidence>
<dbReference type="PANTHER" id="PTHR11911">
    <property type="entry name" value="INOSINE-5-MONOPHOSPHATE DEHYDROGENASE RELATED"/>
    <property type="match status" value="1"/>
</dbReference>
<evidence type="ECO:0000256" key="7">
    <source>
        <dbReference type="ARBA" id="ARBA00023027"/>
    </source>
</evidence>
<feature type="domain" description="IMP dehydrogenase/GMP reductase" evidence="9">
    <location>
        <begin position="10"/>
        <end position="341"/>
    </location>
</feature>
<protein>
    <submittedName>
        <fullName evidence="10">Guanosine monophosphate reductase</fullName>
    </submittedName>
</protein>
<dbReference type="SUPFAM" id="SSF51412">
    <property type="entry name" value="Inosine monophosphate dehydrogenase (IMPDH)"/>
    <property type="match status" value="1"/>
</dbReference>
<evidence type="ECO:0000313" key="10">
    <source>
        <dbReference type="EMBL" id="PJC76624.1"/>
    </source>
</evidence>
<comment type="similarity">
    <text evidence="2">Belongs to the IMPDH/GMPR family.</text>
</comment>
<dbReference type="PANTHER" id="PTHR11911:SF111">
    <property type="entry name" value="INOSINE-5'-MONOPHOSPHATE DEHYDROGENASE"/>
    <property type="match status" value="1"/>
</dbReference>
<evidence type="ECO:0000313" key="11">
    <source>
        <dbReference type="Proteomes" id="UP000230384"/>
    </source>
</evidence>
<dbReference type="FunFam" id="3.20.20.70:FF:000424">
    <property type="entry name" value="Inosine-5'-monophosphate dehydrogenase 2"/>
    <property type="match status" value="1"/>
</dbReference>
<keyword evidence="4" id="KW-0658">Purine biosynthesis</keyword>
<comment type="cofactor">
    <cofactor evidence="1">
        <name>K(+)</name>
        <dbReference type="ChEBI" id="CHEBI:29103"/>
    </cofactor>
</comment>
<dbReference type="AlphaFoldDB" id="A0A2M8GH80"/>
<reference evidence="11" key="1">
    <citation type="submission" date="2017-09" db="EMBL/GenBank/DDBJ databases">
        <title>Depth-based differentiation of microbial function through sediment-hosted aquifers and enrichment of novel symbionts in the deep terrestrial subsurface.</title>
        <authorList>
            <person name="Probst A.J."/>
            <person name="Ladd B."/>
            <person name="Jarett J.K."/>
            <person name="Geller-Mcgrath D.E."/>
            <person name="Sieber C.M.K."/>
            <person name="Emerson J.B."/>
            <person name="Anantharaman K."/>
            <person name="Thomas B.C."/>
            <person name="Malmstrom R."/>
            <person name="Stieglmeier M."/>
            <person name="Klingl A."/>
            <person name="Woyke T."/>
            <person name="Ryan C.M."/>
            <person name="Banfield J.F."/>
        </authorList>
    </citation>
    <scope>NUCLEOTIDE SEQUENCE [LARGE SCALE GENOMIC DNA]</scope>
</reference>
<evidence type="ECO:0000256" key="6">
    <source>
        <dbReference type="ARBA" id="ARBA00023002"/>
    </source>
</evidence>
<dbReference type="GO" id="GO:0006183">
    <property type="term" value="P:GTP biosynthetic process"/>
    <property type="evidence" value="ECO:0007669"/>
    <property type="project" value="TreeGrafter"/>
</dbReference>
<comment type="catalytic activity">
    <reaction evidence="8">
        <text>IMP + NAD(+) + H2O = XMP + NADH + H(+)</text>
        <dbReference type="Rhea" id="RHEA:11708"/>
        <dbReference type="ChEBI" id="CHEBI:15377"/>
        <dbReference type="ChEBI" id="CHEBI:15378"/>
        <dbReference type="ChEBI" id="CHEBI:57464"/>
        <dbReference type="ChEBI" id="CHEBI:57540"/>
        <dbReference type="ChEBI" id="CHEBI:57945"/>
        <dbReference type="ChEBI" id="CHEBI:58053"/>
        <dbReference type="EC" id="1.1.1.205"/>
    </reaction>
</comment>
<dbReference type="CDD" id="cd00381">
    <property type="entry name" value="IMPDH"/>
    <property type="match status" value="1"/>
</dbReference>
<dbReference type="EMBL" id="PFQN01000034">
    <property type="protein sequence ID" value="PJC76624.1"/>
    <property type="molecule type" value="Genomic_DNA"/>
</dbReference>
<dbReference type="GO" id="GO:0003938">
    <property type="term" value="F:IMP dehydrogenase activity"/>
    <property type="evidence" value="ECO:0007669"/>
    <property type="project" value="InterPro"/>
</dbReference>
<dbReference type="InterPro" id="IPR005990">
    <property type="entry name" value="IMP_DH"/>
</dbReference>
<evidence type="ECO:0000259" key="9">
    <source>
        <dbReference type="Pfam" id="PF00478"/>
    </source>
</evidence>
<dbReference type="Pfam" id="PF00478">
    <property type="entry name" value="IMPDH"/>
    <property type="match status" value="1"/>
</dbReference>
<dbReference type="PROSITE" id="PS00487">
    <property type="entry name" value="IMP_DH_GMP_RED"/>
    <property type="match status" value="1"/>
</dbReference>
<evidence type="ECO:0000256" key="1">
    <source>
        <dbReference type="ARBA" id="ARBA00001958"/>
    </source>
</evidence>
<evidence type="ECO:0000256" key="2">
    <source>
        <dbReference type="ARBA" id="ARBA00005502"/>
    </source>
</evidence>
<sequence>MQNYKDIPLGLSYDDVLLVPQYSEIKSRSDVDLSSQITPRIKLKLPLISSNMSSITDVKFAIALGKLGGLGVLPRFVSAEQEAKMVKTVKREKILVGAAVGVKEKEFERAKLLVSAGADLLVLDVAHGHMQQTIETTKKLKQIFGKKVDIVSGNVATFEAAKDLFIAGADSVKVGIGPGSTCITRVETGCGVPQISAVLDCAKAARIYKKALICDGGMKNSGDIVKALAAGASAVMTGHLFAGLKETAGKIVVKNGKKYKEYNGSTSLIEKSRQSPNNVKHVEGVASFVPYKGELKPYIDRVLENIRSGFSYAGARNIKELWQKAKFVRVSPNGLKENGHHDIIVIQND</sequence>
<dbReference type="Proteomes" id="UP000230384">
    <property type="component" value="Unassembled WGS sequence"/>
</dbReference>
<dbReference type="InterPro" id="IPR001093">
    <property type="entry name" value="IMP_DH_GMPRt"/>
</dbReference>
<keyword evidence="6" id="KW-0560">Oxidoreductase</keyword>
<proteinExistence type="inferred from homology"/>
<gene>
    <name evidence="10" type="ORF">CO010_02350</name>
</gene>
<dbReference type="SMART" id="SM01240">
    <property type="entry name" value="IMPDH"/>
    <property type="match status" value="1"/>
</dbReference>
<dbReference type="InterPro" id="IPR015875">
    <property type="entry name" value="IMP_DH/GMP_Rdtase_CS"/>
</dbReference>
<accession>A0A2M8GH80</accession>